<keyword evidence="2" id="KW-1185">Reference proteome</keyword>
<dbReference type="PATRIC" id="fig|1158612.3.peg.2923"/>
<proteinExistence type="predicted"/>
<evidence type="ECO:0000313" key="1">
    <source>
        <dbReference type="EMBL" id="EOL43626.1"/>
    </source>
</evidence>
<gene>
    <name evidence="1" type="ORF">UC7_02956</name>
</gene>
<dbReference type="RefSeq" id="WP_010773035.1">
    <property type="nucleotide sequence ID" value="NZ_KB946335.1"/>
</dbReference>
<dbReference type="EMBL" id="AJAU01000022">
    <property type="protein sequence ID" value="EOL43626.1"/>
    <property type="molecule type" value="Genomic_DNA"/>
</dbReference>
<dbReference type="Proteomes" id="UP000013840">
    <property type="component" value="Unassembled WGS sequence"/>
</dbReference>
<comment type="caution">
    <text evidence="1">The sequence shown here is derived from an EMBL/GenBank/DDBJ whole genome shotgun (WGS) entry which is preliminary data.</text>
</comment>
<reference evidence="1 2" key="1">
    <citation type="submission" date="2013-02" db="EMBL/GenBank/DDBJ databases">
        <title>The Genome Sequence of Enterococcus caccae BAA-1240.</title>
        <authorList>
            <consortium name="The Broad Institute Genome Sequencing Platform"/>
            <consortium name="The Broad Institute Genome Sequencing Center for Infectious Disease"/>
            <person name="Earl A.M."/>
            <person name="Gilmore M.S."/>
            <person name="Lebreton F."/>
            <person name="Walker B."/>
            <person name="Young S.K."/>
            <person name="Zeng Q."/>
            <person name="Gargeya S."/>
            <person name="Fitzgerald M."/>
            <person name="Haas B."/>
            <person name="Abouelleil A."/>
            <person name="Alvarado L."/>
            <person name="Arachchi H.M."/>
            <person name="Berlin A.M."/>
            <person name="Chapman S.B."/>
            <person name="Dewar J."/>
            <person name="Goldberg J."/>
            <person name="Griggs A."/>
            <person name="Gujja S."/>
            <person name="Hansen M."/>
            <person name="Howarth C."/>
            <person name="Imamovic A."/>
            <person name="Larimer J."/>
            <person name="McCowan C."/>
            <person name="Murphy C."/>
            <person name="Neiman D."/>
            <person name="Pearson M."/>
            <person name="Priest M."/>
            <person name="Roberts A."/>
            <person name="Saif S."/>
            <person name="Shea T."/>
            <person name="Sisk P."/>
            <person name="Sykes S."/>
            <person name="Wortman J."/>
            <person name="Nusbaum C."/>
            <person name="Birren B."/>
        </authorList>
    </citation>
    <scope>NUCLEOTIDE SEQUENCE [LARGE SCALE GENOMIC DNA]</scope>
    <source>
        <strain evidence="1 2">ATCC BAA-1240</strain>
    </source>
</reference>
<organism evidence="1 2">
    <name type="scientific">Enterococcus caccae ATCC BAA-1240</name>
    <dbReference type="NCBI Taxonomy" id="1158612"/>
    <lineage>
        <taxon>Bacteria</taxon>
        <taxon>Bacillati</taxon>
        <taxon>Bacillota</taxon>
        <taxon>Bacilli</taxon>
        <taxon>Lactobacillales</taxon>
        <taxon>Enterococcaceae</taxon>
        <taxon>Enterococcus</taxon>
    </lineage>
</organism>
<accession>R3W777</accession>
<sequence length="313" mass="37683">MAKLHFKHFIDVLDACKKNKNGLPKVQIPLDLLDFIALNHIRQNRGEDFLRITEETRARKFYGEKPTPIPTRYLKAVYPQTLFKEKELFTDMKGFLKHFKKEMLVHRLRSLIKSDIELEEEDSIELLGWADKKTADEFLTYLFIDIVRFRGNDASTEEDDDFFSLEERIEKDFDNEKLLSYAKEAISIQNYVLTEKVLYKMKNHIYLHKALVYLSGDEILSVSKECRQLFHNRFTQMTNDRYRKQVIVDCLQQGYFKENKKELLQHFEYFKNNLYIFETLEFMIVELGLNKEVNQYQKFLTNRRYQKYLTELI</sequence>
<evidence type="ECO:0000313" key="2">
    <source>
        <dbReference type="Proteomes" id="UP000013840"/>
    </source>
</evidence>
<protein>
    <submittedName>
        <fullName evidence="1">Uncharacterized protein</fullName>
    </submittedName>
</protein>
<dbReference type="AlphaFoldDB" id="R3W777"/>
<name>R3W777_9ENTE</name>